<evidence type="ECO:0000259" key="2">
    <source>
        <dbReference type="PROSITE" id="PS50937"/>
    </source>
</evidence>
<name>A0A561WBT5_ACTTI</name>
<reference evidence="3 4" key="1">
    <citation type="submission" date="2019-06" db="EMBL/GenBank/DDBJ databases">
        <title>Sequencing the genomes of 1000 actinobacteria strains.</title>
        <authorList>
            <person name="Klenk H.-P."/>
        </authorList>
    </citation>
    <scope>NUCLEOTIDE SEQUENCE [LARGE SCALE GENOMIC DNA]</scope>
    <source>
        <strain evidence="3 4">DSM 43866</strain>
    </source>
</reference>
<dbReference type="PANTHER" id="PTHR30204:SF93">
    <property type="entry name" value="HTH MERR-TYPE DOMAIN-CONTAINING PROTEIN"/>
    <property type="match status" value="1"/>
</dbReference>
<organism evidence="3 4">
    <name type="scientific">Actinoplanes teichomyceticus</name>
    <dbReference type="NCBI Taxonomy" id="1867"/>
    <lineage>
        <taxon>Bacteria</taxon>
        <taxon>Bacillati</taxon>
        <taxon>Actinomycetota</taxon>
        <taxon>Actinomycetes</taxon>
        <taxon>Micromonosporales</taxon>
        <taxon>Micromonosporaceae</taxon>
        <taxon>Actinoplanes</taxon>
    </lineage>
</organism>
<dbReference type="GO" id="GO:0003677">
    <property type="term" value="F:DNA binding"/>
    <property type="evidence" value="ECO:0007669"/>
    <property type="project" value="UniProtKB-KW"/>
</dbReference>
<dbReference type="InterPro" id="IPR000551">
    <property type="entry name" value="MerR-type_HTH_dom"/>
</dbReference>
<dbReference type="SUPFAM" id="SSF46955">
    <property type="entry name" value="Putative DNA-binding domain"/>
    <property type="match status" value="1"/>
</dbReference>
<dbReference type="AlphaFoldDB" id="A0A561WBT5"/>
<dbReference type="InterPro" id="IPR009061">
    <property type="entry name" value="DNA-bd_dom_put_sf"/>
</dbReference>
<feature type="domain" description="HTH merR-type" evidence="2">
    <location>
        <begin position="1"/>
        <end position="70"/>
    </location>
</feature>
<sequence length="212" mass="22758">MRISTLAEISGVPVPTIKFYIRAGLLAAGRPTARNQAEYGEEHVTRLRLIRILTGPGRLSLAAVQRILEALDSTGMVPGERCRATIWALFPDASDERGAGVDRARVIVDDFVDRLGWSVDADSPGRSALTQVLAALHRLGIACDAEVFRPYAEAAERMIAAEPVRLPAPTAEAAVARTVLLGVAFESMRLLASEHRMLNDPPAAKPQAAKAS</sequence>
<proteinExistence type="predicted"/>
<evidence type="ECO:0000313" key="4">
    <source>
        <dbReference type="Proteomes" id="UP000320239"/>
    </source>
</evidence>
<dbReference type="RefSeq" id="WP_164466102.1">
    <property type="nucleotide sequence ID" value="NZ_BOMX01000150.1"/>
</dbReference>
<accession>A0A561WBT5</accession>
<dbReference type="PROSITE" id="PS50937">
    <property type="entry name" value="HTH_MERR_2"/>
    <property type="match status" value="1"/>
</dbReference>
<dbReference type="Gene3D" id="1.10.1660.10">
    <property type="match status" value="1"/>
</dbReference>
<dbReference type="PRINTS" id="PR00040">
    <property type="entry name" value="HTHMERR"/>
</dbReference>
<protein>
    <submittedName>
        <fullName evidence="3">MerR-like DNA binding protein</fullName>
    </submittedName>
</protein>
<dbReference type="Pfam" id="PF13411">
    <property type="entry name" value="MerR_1"/>
    <property type="match status" value="1"/>
</dbReference>
<dbReference type="InterPro" id="IPR047057">
    <property type="entry name" value="MerR_fam"/>
</dbReference>
<dbReference type="GO" id="GO:0003700">
    <property type="term" value="F:DNA-binding transcription factor activity"/>
    <property type="evidence" value="ECO:0007669"/>
    <property type="project" value="InterPro"/>
</dbReference>
<evidence type="ECO:0000313" key="3">
    <source>
        <dbReference type="EMBL" id="TWG21328.1"/>
    </source>
</evidence>
<keyword evidence="1" id="KW-0238">DNA-binding</keyword>
<evidence type="ECO:0000256" key="1">
    <source>
        <dbReference type="ARBA" id="ARBA00023125"/>
    </source>
</evidence>
<dbReference type="SMART" id="SM00422">
    <property type="entry name" value="HTH_MERR"/>
    <property type="match status" value="1"/>
</dbReference>
<dbReference type="PANTHER" id="PTHR30204">
    <property type="entry name" value="REDOX-CYCLING DRUG-SENSING TRANSCRIPTIONAL ACTIVATOR SOXR"/>
    <property type="match status" value="1"/>
</dbReference>
<keyword evidence="4" id="KW-1185">Reference proteome</keyword>
<dbReference type="EMBL" id="VIWY01000003">
    <property type="protein sequence ID" value="TWG21328.1"/>
    <property type="molecule type" value="Genomic_DNA"/>
</dbReference>
<dbReference type="Proteomes" id="UP000320239">
    <property type="component" value="Unassembled WGS sequence"/>
</dbReference>
<comment type="caution">
    <text evidence="3">The sequence shown here is derived from an EMBL/GenBank/DDBJ whole genome shotgun (WGS) entry which is preliminary data.</text>
</comment>
<gene>
    <name evidence="3" type="ORF">FHX34_103866</name>
</gene>